<evidence type="ECO:0000256" key="1">
    <source>
        <dbReference type="SAM" id="MobiDB-lite"/>
    </source>
</evidence>
<feature type="region of interest" description="Disordered" evidence="1">
    <location>
        <begin position="1"/>
        <end position="31"/>
    </location>
</feature>
<gene>
    <name evidence="2" type="ORF">GEV33_010388</name>
</gene>
<keyword evidence="3" id="KW-1185">Reference proteome</keyword>
<dbReference type="Proteomes" id="UP000719412">
    <property type="component" value="Unassembled WGS sequence"/>
</dbReference>
<organism evidence="2 3">
    <name type="scientific">Tenebrio molitor</name>
    <name type="common">Yellow mealworm beetle</name>
    <dbReference type="NCBI Taxonomy" id="7067"/>
    <lineage>
        <taxon>Eukaryota</taxon>
        <taxon>Metazoa</taxon>
        <taxon>Ecdysozoa</taxon>
        <taxon>Arthropoda</taxon>
        <taxon>Hexapoda</taxon>
        <taxon>Insecta</taxon>
        <taxon>Pterygota</taxon>
        <taxon>Neoptera</taxon>
        <taxon>Endopterygota</taxon>
        <taxon>Coleoptera</taxon>
        <taxon>Polyphaga</taxon>
        <taxon>Cucujiformia</taxon>
        <taxon>Tenebrionidae</taxon>
        <taxon>Tenebrio</taxon>
    </lineage>
</organism>
<proteinExistence type="predicted"/>
<feature type="region of interest" description="Disordered" evidence="1">
    <location>
        <begin position="54"/>
        <end position="98"/>
    </location>
</feature>
<sequence>MRIQLQGGEASLMSPVRASGTTDRQPTAFRANKIPRQNEELKFLTVVKRRVLRRPRTRSKLSLDETRGTAAVRTGECGGPAADTLHGIAPRGLDRRPQQLDNKLARILQGGSKFRTGLLEEDRQQGNPLERD</sequence>
<reference evidence="2" key="1">
    <citation type="journal article" date="2020" name="J Insects Food Feed">
        <title>The yellow mealworm (Tenebrio molitor) genome: a resource for the emerging insects as food and feed industry.</title>
        <authorList>
            <person name="Eriksson T."/>
            <person name="Andere A."/>
            <person name="Kelstrup H."/>
            <person name="Emery V."/>
            <person name="Picard C."/>
        </authorList>
    </citation>
    <scope>NUCLEOTIDE SEQUENCE</scope>
    <source>
        <strain evidence="2">Stoneville</strain>
        <tissue evidence="2">Whole head</tissue>
    </source>
</reference>
<dbReference type="AlphaFoldDB" id="A0A8J6HEV6"/>
<accession>A0A8J6HEV6</accession>
<name>A0A8J6HEV6_TENMO</name>
<evidence type="ECO:0000313" key="2">
    <source>
        <dbReference type="EMBL" id="KAH0812403.1"/>
    </source>
</evidence>
<protein>
    <submittedName>
        <fullName evidence="2">Uncharacterized protein</fullName>
    </submittedName>
</protein>
<reference evidence="2" key="2">
    <citation type="submission" date="2021-08" db="EMBL/GenBank/DDBJ databases">
        <authorList>
            <person name="Eriksson T."/>
        </authorList>
    </citation>
    <scope>NUCLEOTIDE SEQUENCE</scope>
    <source>
        <strain evidence="2">Stoneville</strain>
        <tissue evidence="2">Whole head</tissue>
    </source>
</reference>
<dbReference type="EMBL" id="JABDTM020026076">
    <property type="protein sequence ID" value="KAH0812403.1"/>
    <property type="molecule type" value="Genomic_DNA"/>
</dbReference>
<comment type="caution">
    <text evidence="2">The sequence shown here is derived from an EMBL/GenBank/DDBJ whole genome shotgun (WGS) entry which is preliminary data.</text>
</comment>
<evidence type="ECO:0000313" key="3">
    <source>
        <dbReference type="Proteomes" id="UP000719412"/>
    </source>
</evidence>